<dbReference type="EMBL" id="BSDO01000004">
    <property type="protein sequence ID" value="GLI23315.1"/>
    <property type="molecule type" value="Genomic_DNA"/>
</dbReference>
<dbReference type="AlphaFoldDB" id="A0A9W6CPD1"/>
<comment type="caution">
    <text evidence="2">The sequence shown here is derived from an EMBL/GenBank/DDBJ whole genome shotgun (WGS) entry which is preliminary data.</text>
</comment>
<dbReference type="InterPro" id="IPR052186">
    <property type="entry name" value="Hydantoin_racemase-like"/>
</dbReference>
<evidence type="ECO:0000313" key="2">
    <source>
        <dbReference type="EMBL" id="GLI23315.1"/>
    </source>
</evidence>
<dbReference type="PANTHER" id="PTHR28047:SF5">
    <property type="entry name" value="PROTEIN DCG1"/>
    <property type="match status" value="1"/>
</dbReference>
<dbReference type="GO" id="GO:0047661">
    <property type="term" value="F:amino-acid racemase activity"/>
    <property type="evidence" value="ECO:0007669"/>
    <property type="project" value="InterPro"/>
</dbReference>
<dbReference type="PANTHER" id="PTHR28047">
    <property type="entry name" value="PROTEIN DCG1"/>
    <property type="match status" value="1"/>
</dbReference>
<accession>A0A9W6CPD1</accession>
<organism evidence="2 3">
    <name type="scientific">Xanthobacter flavus</name>
    <dbReference type="NCBI Taxonomy" id="281"/>
    <lineage>
        <taxon>Bacteria</taxon>
        <taxon>Pseudomonadati</taxon>
        <taxon>Pseudomonadota</taxon>
        <taxon>Alphaproteobacteria</taxon>
        <taxon>Hyphomicrobiales</taxon>
        <taxon>Xanthobacteraceae</taxon>
        <taxon>Xanthobacter</taxon>
    </lineage>
</organism>
<dbReference type="InterPro" id="IPR053714">
    <property type="entry name" value="Iso_Racemase_Enz_sf"/>
</dbReference>
<evidence type="ECO:0000313" key="3">
    <source>
        <dbReference type="Proteomes" id="UP001144397"/>
    </source>
</evidence>
<dbReference type="Proteomes" id="UP001144397">
    <property type="component" value="Unassembled WGS sequence"/>
</dbReference>
<comment type="similarity">
    <text evidence="1">Belongs to the HyuE racemase family.</text>
</comment>
<dbReference type="Pfam" id="PF01177">
    <property type="entry name" value="Asp_Glu_race"/>
    <property type="match status" value="1"/>
</dbReference>
<dbReference type="InterPro" id="IPR015942">
    <property type="entry name" value="Asp/Glu/hydantoin_racemase"/>
</dbReference>
<dbReference type="Gene3D" id="3.40.50.12500">
    <property type="match status" value="1"/>
</dbReference>
<gene>
    <name evidence="2" type="ORF">XFLAVUS301_29890</name>
</gene>
<protein>
    <submittedName>
        <fullName evidence="2">Asp/Glu/hydantoin racemase</fullName>
    </submittedName>
</protein>
<name>A0A9W6CPD1_XANFL</name>
<proteinExistence type="inferred from homology"/>
<reference evidence="2" key="1">
    <citation type="submission" date="2022-12" db="EMBL/GenBank/DDBJ databases">
        <title>Reference genome sequencing for broad-spectrum identification of bacterial and archaeal isolates by mass spectrometry.</title>
        <authorList>
            <person name="Sekiguchi Y."/>
            <person name="Tourlousse D.M."/>
        </authorList>
    </citation>
    <scope>NUCLEOTIDE SEQUENCE</scope>
    <source>
        <strain evidence="2">301</strain>
    </source>
</reference>
<evidence type="ECO:0000256" key="1">
    <source>
        <dbReference type="ARBA" id="ARBA00038414"/>
    </source>
</evidence>
<sequence length="263" mass="27359">MHFGLAGVRAAFQRGLRVLPLGRAGEGALKILVLNANTSKAVTDRMVAALGRRAPAGVELVGVTATFGEPYVTTRQSAAVAGHAALEVVASAVAKEREEGRPPFDAALYACFGEPGLEALRGAFAFPFAGMAEASILTALQLGERFSIVVPHGEWPAMLRELMRRTHLDGRCAGIAMVPGDALGLSARHADGSSDKTWAVARVVEETIAAQAPDVLILGGAALAGYAAAIEVAAPLPVIDSLEAGFEQALALARLGSCRRERR</sequence>